<keyword evidence="7" id="KW-0067">ATP-binding</keyword>
<proteinExistence type="predicted"/>
<comment type="caution">
    <text evidence="13">The sequence shown here is derived from an EMBL/GenBank/DDBJ whole genome shotgun (WGS) entry which is preliminary data.</text>
</comment>
<protein>
    <recommendedName>
        <fullName evidence="2">histidine kinase</fullName>
        <ecNumber evidence="2">2.7.13.3</ecNumber>
    </recommendedName>
</protein>
<feature type="domain" description="Histidine kinase" evidence="11">
    <location>
        <begin position="384"/>
        <end position="588"/>
    </location>
</feature>
<reference evidence="13 14" key="1">
    <citation type="submission" date="2019-03" db="EMBL/GenBank/DDBJ databases">
        <title>Cohnella endophytica sp. nov., a novel endophytic bacterium isolated from bark of Sonneratia apetala.</title>
        <authorList>
            <person name="Tuo L."/>
        </authorList>
    </citation>
    <scope>NUCLEOTIDE SEQUENCE [LARGE SCALE GENOMIC DNA]</scope>
    <source>
        <strain evidence="13 14">CCTCC AB 208254</strain>
    </source>
</reference>
<keyword evidence="6" id="KW-0418">Kinase</keyword>
<comment type="catalytic activity">
    <reaction evidence="1">
        <text>ATP + protein L-histidine = ADP + protein N-phospho-L-histidine.</text>
        <dbReference type="EC" id="2.7.13.3"/>
    </reaction>
</comment>
<dbReference type="EC" id="2.7.13.3" evidence="2"/>
<dbReference type="PROSITE" id="PS50109">
    <property type="entry name" value="HIS_KIN"/>
    <property type="match status" value="1"/>
</dbReference>
<dbReference type="CDD" id="cd00130">
    <property type="entry name" value="PAS"/>
    <property type="match status" value="1"/>
</dbReference>
<feature type="transmembrane region" description="Helical" evidence="10">
    <location>
        <begin position="116"/>
        <end position="137"/>
    </location>
</feature>
<evidence type="ECO:0000256" key="4">
    <source>
        <dbReference type="ARBA" id="ARBA00022679"/>
    </source>
</evidence>
<dbReference type="PRINTS" id="PR00344">
    <property type="entry name" value="BCTRLSENSOR"/>
</dbReference>
<keyword evidence="3" id="KW-0597">Phosphoprotein</keyword>
<evidence type="ECO:0000256" key="2">
    <source>
        <dbReference type="ARBA" id="ARBA00012438"/>
    </source>
</evidence>
<feature type="transmembrane region" description="Helical" evidence="10">
    <location>
        <begin position="53"/>
        <end position="76"/>
    </location>
</feature>
<evidence type="ECO:0000313" key="13">
    <source>
        <dbReference type="EMBL" id="TFE23674.1"/>
    </source>
</evidence>
<evidence type="ECO:0000259" key="11">
    <source>
        <dbReference type="PROSITE" id="PS50109"/>
    </source>
</evidence>
<evidence type="ECO:0000256" key="5">
    <source>
        <dbReference type="ARBA" id="ARBA00022741"/>
    </source>
</evidence>
<dbReference type="GO" id="GO:0006355">
    <property type="term" value="P:regulation of DNA-templated transcription"/>
    <property type="evidence" value="ECO:0007669"/>
    <property type="project" value="InterPro"/>
</dbReference>
<dbReference type="Pfam" id="PF00989">
    <property type="entry name" value="PAS"/>
    <property type="match status" value="1"/>
</dbReference>
<evidence type="ECO:0000256" key="7">
    <source>
        <dbReference type="ARBA" id="ARBA00022840"/>
    </source>
</evidence>
<dbReference type="Gene3D" id="1.10.287.130">
    <property type="match status" value="1"/>
</dbReference>
<dbReference type="NCBIfam" id="TIGR00229">
    <property type="entry name" value="sensory_box"/>
    <property type="match status" value="1"/>
</dbReference>
<evidence type="ECO:0000256" key="1">
    <source>
        <dbReference type="ARBA" id="ARBA00000085"/>
    </source>
</evidence>
<keyword evidence="5" id="KW-0547">Nucleotide-binding</keyword>
<evidence type="ECO:0000256" key="6">
    <source>
        <dbReference type="ARBA" id="ARBA00022777"/>
    </source>
</evidence>
<dbReference type="InterPro" id="IPR005467">
    <property type="entry name" value="His_kinase_dom"/>
</dbReference>
<keyword evidence="4" id="KW-0808">Transferase</keyword>
<dbReference type="InterPro" id="IPR036890">
    <property type="entry name" value="HATPase_C_sf"/>
</dbReference>
<feature type="transmembrane region" description="Helical" evidence="10">
    <location>
        <begin position="218"/>
        <end position="241"/>
    </location>
</feature>
<dbReference type="GO" id="GO:0016020">
    <property type="term" value="C:membrane"/>
    <property type="evidence" value="ECO:0007669"/>
    <property type="project" value="UniProtKB-UniRule"/>
</dbReference>
<dbReference type="Gene3D" id="3.30.565.10">
    <property type="entry name" value="Histidine kinase-like ATPase, C-terminal domain"/>
    <property type="match status" value="1"/>
</dbReference>
<dbReference type="GO" id="GO:0030435">
    <property type="term" value="P:sporulation resulting in formation of a cellular spore"/>
    <property type="evidence" value="ECO:0007669"/>
    <property type="project" value="UniProtKB-KW"/>
</dbReference>
<dbReference type="OrthoDB" id="9815750at2"/>
<feature type="transmembrane region" description="Helical" evidence="10">
    <location>
        <begin position="149"/>
        <end position="167"/>
    </location>
</feature>
<accession>A0A4Y8LQR5</accession>
<dbReference type="SUPFAM" id="SSF55785">
    <property type="entry name" value="PYP-like sensor domain (PAS domain)"/>
    <property type="match status" value="1"/>
</dbReference>
<feature type="transmembrane region" description="Helical" evidence="10">
    <location>
        <begin position="82"/>
        <end position="104"/>
    </location>
</feature>
<dbReference type="InterPro" id="IPR036097">
    <property type="entry name" value="HisK_dim/P_sf"/>
</dbReference>
<keyword evidence="10" id="KW-0812">Transmembrane</keyword>
<dbReference type="InterPro" id="IPR000014">
    <property type="entry name" value="PAS"/>
</dbReference>
<dbReference type="PANTHER" id="PTHR43065:SF34">
    <property type="entry name" value="SPORULATION KINASE A"/>
    <property type="match status" value="1"/>
</dbReference>
<dbReference type="CDD" id="cd00082">
    <property type="entry name" value="HisKA"/>
    <property type="match status" value="1"/>
</dbReference>
<evidence type="ECO:0000256" key="8">
    <source>
        <dbReference type="ARBA" id="ARBA00022969"/>
    </source>
</evidence>
<dbReference type="InterPro" id="IPR005330">
    <property type="entry name" value="MHYT_dom"/>
</dbReference>
<evidence type="ECO:0000256" key="9">
    <source>
        <dbReference type="ARBA" id="ARBA00023012"/>
    </source>
</evidence>
<dbReference type="GO" id="GO:0000155">
    <property type="term" value="F:phosphorelay sensor kinase activity"/>
    <property type="evidence" value="ECO:0007669"/>
    <property type="project" value="InterPro"/>
</dbReference>
<evidence type="ECO:0000313" key="14">
    <source>
        <dbReference type="Proteomes" id="UP000297900"/>
    </source>
</evidence>
<dbReference type="PROSITE" id="PS50924">
    <property type="entry name" value="MHYT"/>
    <property type="match status" value="1"/>
</dbReference>
<name>A0A4Y8LQR5_9BACL</name>
<keyword evidence="9" id="KW-0902">Two-component regulatory system</keyword>
<dbReference type="GO" id="GO:0005524">
    <property type="term" value="F:ATP binding"/>
    <property type="evidence" value="ECO:0007669"/>
    <property type="project" value="UniProtKB-KW"/>
</dbReference>
<evidence type="ECO:0000256" key="3">
    <source>
        <dbReference type="ARBA" id="ARBA00022553"/>
    </source>
</evidence>
<dbReference type="Pfam" id="PF02518">
    <property type="entry name" value="HATPase_c"/>
    <property type="match status" value="1"/>
</dbReference>
<keyword evidence="14" id="KW-1185">Reference proteome</keyword>
<organism evidence="13 14">
    <name type="scientific">Cohnella luojiensis</name>
    <dbReference type="NCBI Taxonomy" id="652876"/>
    <lineage>
        <taxon>Bacteria</taxon>
        <taxon>Bacillati</taxon>
        <taxon>Bacillota</taxon>
        <taxon>Bacilli</taxon>
        <taxon>Bacillales</taxon>
        <taxon>Paenibacillaceae</taxon>
        <taxon>Cohnella</taxon>
    </lineage>
</organism>
<keyword evidence="10" id="KW-1133">Transmembrane helix</keyword>
<keyword evidence="8" id="KW-0749">Sporulation</keyword>
<dbReference type="Proteomes" id="UP000297900">
    <property type="component" value="Unassembled WGS sequence"/>
</dbReference>
<feature type="domain" description="MHYT" evidence="12">
    <location>
        <begin position="17"/>
        <end position="209"/>
    </location>
</feature>
<dbReference type="AlphaFoldDB" id="A0A4Y8LQR5"/>
<dbReference type="InterPro" id="IPR003661">
    <property type="entry name" value="HisK_dim/P_dom"/>
</dbReference>
<dbReference type="InterPro" id="IPR013767">
    <property type="entry name" value="PAS_fold"/>
</dbReference>
<sequence length="597" mass="67588">MSVSARDLLMNSIMTFWPVFFLLLALLISILASYTMFNFIGNLKRTNGTFRQFWLAGGAFVFGVGLWAKHFVTILVDENEPLIFTWVMPVALMFIIFFSLMAFVMLTLDGVLKYRLLIGSSILAFGVAIMNYFSVLGPEIKNLEDNPNFIFLSLVLLFIGTYFSFLLSESAYRYRKLMASLLLGGSVVLVQIIGKKALHIEYVNGTYLTFDRLNEDINLMALIVGVGALLILMSTLVTWYIDKRLNQMDERYRLLVENSLDTIAILKGDRWGFVNVAGLRMFEAEMDSELLGKTIYHFLPAKDHDAIRERLHNLVFTGSSKPIEQDWLTLNGRVLHTEIVETMTTLDNEPAIQVIIRDISERKKNEELLINSEKLYVAGQLAAGIAHEIRNPLTSLKGFLQLIASGRKNNNSYYDIMNAELDRIEDIVSELLMLSKPQVYELNYQDMRVMMRDTVTLLETQAILHNIAIEAEYGTDPLWIYGVENQVKQVFINVIKNAIEAMIDGGAISIKLSRESDGVYVRIRDEGPGIGEDQLAKMGQPFYTTKEKGTGLGLMVSYKIVDNHQGKIDVKSELGKGTLFEIMLPFRYPDAVIKKSS</sequence>
<evidence type="ECO:0000256" key="10">
    <source>
        <dbReference type="PROSITE-ProRule" id="PRU00244"/>
    </source>
</evidence>
<dbReference type="EMBL" id="SOMN01000032">
    <property type="protein sequence ID" value="TFE23674.1"/>
    <property type="molecule type" value="Genomic_DNA"/>
</dbReference>
<dbReference type="InterPro" id="IPR004358">
    <property type="entry name" value="Sig_transdc_His_kin-like_C"/>
</dbReference>
<dbReference type="InterPro" id="IPR003594">
    <property type="entry name" value="HATPase_dom"/>
</dbReference>
<keyword evidence="10" id="KW-0472">Membrane</keyword>
<dbReference type="SUPFAM" id="SSF47384">
    <property type="entry name" value="Homodimeric domain of signal transducing histidine kinase"/>
    <property type="match status" value="1"/>
</dbReference>
<dbReference type="SUPFAM" id="SSF55874">
    <property type="entry name" value="ATPase domain of HSP90 chaperone/DNA topoisomerase II/histidine kinase"/>
    <property type="match status" value="1"/>
</dbReference>
<feature type="transmembrane region" description="Helical" evidence="10">
    <location>
        <begin position="179"/>
        <end position="198"/>
    </location>
</feature>
<feature type="transmembrane region" description="Helical" evidence="10">
    <location>
        <begin position="20"/>
        <end position="41"/>
    </location>
</feature>
<dbReference type="InterPro" id="IPR035965">
    <property type="entry name" value="PAS-like_dom_sf"/>
</dbReference>
<gene>
    <name evidence="13" type="ORF">E2980_18540</name>
</gene>
<dbReference type="SMART" id="SM00388">
    <property type="entry name" value="HisKA"/>
    <property type="match status" value="1"/>
</dbReference>
<dbReference type="FunFam" id="1.10.287.130:FF:000040">
    <property type="entry name" value="PAS domain-containing sensor histidine kinase"/>
    <property type="match status" value="1"/>
</dbReference>
<dbReference type="SMART" id="SM00387">
    <property type="entry name" value="HATPase_c"/>
    <property type="match status" value="1"/>
</dbReference>
<dbReference type="Gene3D" id="3.30.450.20">
    <property type="entry name" value="PAS domain"/>
    <property type="match status" value="1"/>
</dbReference>
<evidence type="ECO:0000259" key="12">
    <source>
        <dbReference type="PROSITE" id="PS50924"/>
    </source>
</evidence>
<dbReference type="Pfam" id="PF00512">
    <property type="entry name" value="HisKA"/>
    <property type="match status" value="1"/>
</dbReference>
<dbReference type="PANTHER" id="PTHR43065">
    <property type="entry name" value="SENSOR HISTIDINE KINASE"/>
    <property type="match status" value="1"/>
</dbReference>